<feature type="transmembrane region" description="Helical" evidence="1">
    <location>
        <begin position="70"/>
        <end position="93"/>
    </location>
</feature>
<dbReference type="EMBL" id="CAJRAY010000036">
    <property type="protein sequence ID" value="CAG5084426.1"/>
    <property type="molecule type" value="Genomic_DNA"/>
</dbReference>
<comment type="caution">
    <text evidence="3">The sequence shown here is derived from an EMBL/GenBank/DDBJ whole genome shotgun (WGS) entry which is preliminary data.</text>
</comment>
<proteinExistence type="predicted"/>
<dbReference type="InterPro" id="IPR012340">
    <property type="entry name" value="NA-bd_OB-fold"/>
</dbReference>
<keyword evidence="1" id="KW-1133">Transmembrane helix</keyword>
<keyword evidence="1" id="KW-0472">Membrane</keyword>
<name>A0ABM8V336_THEXY</name>
<dbReference type="InterPro" id="IPR058653">
    <property type="entry name" value="NfeD2_TM"/>
</dbReference>
<accession>A0ABM8V336</accession>
<gene>
    <name evidence="3" type="primary">txxe 1693</name>
    <name evidence="3" type="ORF">TXXE_07825</name>
</gene>
<evidence type="ECO:0000259" key="2">
    <source>
        <dbReference type="Pfam" id="PF25842"/>
    </source>
</evidence>
<sequence>MEALFWACLIGGIVYSVVTIVFGDILGDALDGLLDFLPDGLDWLHPMTVVGGITVFGGAGLMLGHYTDLAVWGVVAFALLAAVVIGAGVYFFYVRPMRATESSTGYSMEEMPGKLAEVLVPIPADGYGEVMLRMGAAGVTNRMAASFDGVPVEAGAQVVVVEVRDGTLYVSKLDSDFSSNILDERR</sequence>
<evidence type="ECO:0000256" key="1">
    <source>
        <dbReference type="SAM" id="Phobius"/>
    </source>
</evidence>
<keyword evidence="4" id="KW-1185">Reference proteome</keyword>
<dbReference type="Pfam" id="PF25842">
    <property type="entry name" value="NfeD_TM"/>
    <property type="match status" value="1"/>
</dbReference>
<evidence type="ECO:0000313" key="3">
    <source>
        <dbReference type="EMBL" id="CAG5084426.1"/>
    </source>
</evidence>
<dbReference type="Proteomes" id="UP000681526">
    <property type="component" value="Unassembled WGS sequence"/>
</dbReference>
<feature type="domain" description="Membrane protein NfeD2 N-terminal transmembrane" evidence="2">
    <location>
        <begin position="1"/>
        <end position="102"/>
    </location>
</feature>
<reference evidence="3 4" key="1">
    <citation type="submission" date="2021-04" db="EMBL/GenBank/DDBJ databases">
        <authorList>
            <person name="Rakotoarivonina H."/>
        </authorList>
    </citation>
    <scope>NUCLEOTIDE SEQUENCE [LARGE SCALE GENOMIC DNA]</scope>
    <source>
        <strain evidence="3 4">XE</strain>
    </source>
</reference>
<evidence type="ECO:0000313" key="4">
    <source>
        <dbReference type="Proteomes" id="UP000681526"/>
    </source>
</evidence>
<organism evidence="3 4">
    <name type="scientific">Thermobacillus xylanilyticus</name>
    <dbReference type="NCBI Taxonomy" id="76633"/>
    <lineage>
        <taxon>Bacteria</taxon>
        <taxon>Bacillati</taxon>
        <taxon>Bacillota</taxon>
        <taxon>Bacilli</taxon>
        <taxon>Bacillales</taxon>
        <taxon>Paenibacillaceae</taxon>
        <taxon>Thermobacillus</taxon>
    </lineage>
</organism>
<dbReference type="Gene3D" id="2.40.50.140">
    <property type="entry name" value="Nucleic acid-binding proteins"/>
    <property type="match status" value="1"/>
</dbReference>
<keyword evidence="1" id="KW-0812">Transmembrane</keyword>
<feature type="transmembrane region" description="Helical" evidence="1">
    <location>
        <begin position="43"/>
        <end position="63"/>
    </location>
</feature>
<protein>
    <recommendedName>
        <fullName evidence="2">Membrane protein NfeD2 N-terminal transmembrane domain-containing protein</fullName>
    </recommendedName>
</protein>
<dbReference type="RefSeq" id="WP_213484121.1">
    <property type="nucleotide sequence ID" value="NZ_CAJRAY010000036.1"/>
</dbReference>